<dbReference type="VEuPathDB" id="FungiDB:BLGHR1_14638"/>
<organism evidence="2 3">
    <name type="scientific">Blumeria hordei</name>
    <name type="common">Barley powdery mildew</name>
    <name type="synonym">Blumeria graminis f. sp. hordei</name>
    <dbReference type="NCBI Taxonomy" id="2867405"/>
    <lineage>
        <taxon>Eukaryota</taxon>
        <taxon>Fungi</taxon>
        <taxon>Dikarya</taxon>
        <taxon>Ascomycota</taxon>
        <taxon>Pezizomycotina</taxon>
        <taxon>Leotiomycetes</taxon>
        <taxon>Erysiphales</taxon>
        <taxon>Erysiphaceae</taxon>
        <taxon>Blumeria</taxon>
    </lineage>
</organism>
<gene>
    <name evidence="2" type="ORF">BLGHR1_14638</name>
</gene>
<proteinExistence type="predicted"/>
<reference evidence="2 3" key="1">
    <citation type="submission" date="2017-11" db="EMBL/GenBank/DDBJ databases">
        <authorList>
            <person name="Kracher B."/>
        </authorList>
    </citation>
    <scope>NUCLEOTIDE SEQUENCE [LARGE SCALE GENOMIC DNA]</scope>
    <source>
        <strain evidence="2 3">RACE1</strain>
    </source>
</reference>
<feature type="region of interest" description="Disordered" evidence="1">
    <location>
        <begin position="1"/>
        <end position="57"/>
    </location>
</feature>
<dbReference type="EMBL" id="UNSH01000056">
    <property type="protein sequence ID" value="SZF03844.1"/>
    <property type="molecule type" value="Genomic_DNA"/>
</dbReference>
<name>A0A383UU12_BLUHO</name>
<feature type="compositionally biased region" description="Basic and acidic residues" evidence="1">
    <location>
        <begin position="123"/>
        <end position="132"/>
    </location>
</feature>
<accession>A0A383UU12</accession>
<evidence type="ECO:0000313" key="3">
    <source>
        <dbReference type="Proteomes" id="UP000275772"/>
    </source>
</evidence>
<dbReference type="Proteomes" id="UP000275772">
    <property type="component" value="Unassembled WGS sequence"/>
</dbReference>
<feature type="compositionally biased region" description="Basic and acidic residues" evidence="1">
    <location>
        <begin position="30"/>
        <end position="39"/>
    </location>
</feature>
<feature type="compositionally biased region" description="Polar residues" evidence="1">
    <location>
        <begin position="7"/>
        <end position="25"/>
    </location>
</feature>
<dbReference type="AlphaFoldDB" id="A0A383UU12"/>
<evidence type="ECO:0000313" key="2">
    <source>
        <dbReference type="EMBL" id="SZF03844.1"/>
    </source>
</evidence>
<evidence type="ECO:0000256" key="1">
    <source>
        <dbReference type="SAM" id="MobiDB-lite"/>
    </source>
</evidence>
<sequence>MDHRPRSATQSPNSHPSLLSRSQSPFPAKLQDRQARNKDMYSSSEDDCGYTDDSGVLKRPSKESYEAIQMRREAAIILDTPELLFMYAQARGDSLAGTRYHFTKMHCGYLDEESPTTTASEKSPLRGKDSRK</sequence>
<feature type="region of interest" description="Disordered" evidence="1">
    <location>
        <begin position="110"/>
        <end position="132"/>
    </location>
</feature>
<protein>
    <submittedName>
        <fullName evidence="2">Uncharacterized protein</fullName>
    </submittedName>
</protein>